<dbReference type="InterPro" id="IPR013149">
    <property type="entry name" value="ADH-like_C"/>
</dbReference>
<dbReference type="Pfam" id="PF08240">
    <property type="entry name" value="ADH_N"/>
    <property type="match status" value="1"/>
</dbReference>
<accession>A0A0M2V464</accession>
<evidence type="ECO:0000256" key="1">
    <source>
        <dbReference type="ARBA" id="ARBA00022857"/>
    </source>
</evidence>
<dbReference type="SMART" id="SM00829">
    <property type="entry name" value="PKS_ER"/>
    <property type="match status" value="1"/>
</dbReference>
<evidence type="ECO:0000313" key="5">
    <source>
        <dbReference type="Proteomes" id="UP000034228"/>
    </source>
</evidence>
<dbReference type="AlphaFoldDB" id="A0A0M2V464"/>
<dbReference type="InterPro" id="IPR020843">
    <property type="entry name" value="ER"/>
</dbReference>
<dbReference type="SUPFAM" id="SSF51735">
    <property type="entry name" value="NAD(P)-binding Rossmann-fold domains"/>
    <property type="match status" value="1"/>
</dbReference>
<dbReference type="Gene3D" id="3.90.180.10">
    <property type="entry name" value="Medium-chain alcohol dehydrogenases, catalytic domain"/>
    <property type="match status" value="1"/>
</dbReference>
<gene>
    <name evidence="4" type="ORF">WG68_18195</name>
</gene>
<keyword evidence="1" id="KW-0521">NADP</keyword>
<dbReference type="GO" id="GO:0016651">
    <property type="term" value="F:oxidoreductase activity, acting on NAD(P)H"/>
    <property type="evidence" value="ECO:0007669"/>
    <property type="project" value="TreeGrafter"/>
</dbReference>
<dbReference type="Pfam" id="PF00107">
    <property type="entry name" value="ADH_zinc_N"/>
    <property type="match status" value="1"/>
</dbReference>
<name>A0A0M2V464_9GAMM</name>
<dbReference type="Proteomes" id="UP000034228">
    <property type="component" value="Unassembled WGS sequence"/>
</dbReference>
<dbReference type="InterPro" id="IPR014189">
    <property type="entry name" value="Quinone_OxRdtase_PIG3"/>
</dbReference>
<dbReference type="PANTHER" id="PTHR48106:SF18">
    <property type="entry name" value="QUINONE OXIDOREDUCTASE PIG3"/>
    <property type="match status" value="1"/>
</dbReference>
<dbReference type="InterPro" id="IPR013154">
    <property type="entry name" value="ADH-like_N"/>
</dbReference>
<keyword evidence="2" id="KW-0560">Oxidoreductase</keyword>
<dbReference type="SUPFAM" id="SSF50129">
    <property type="entry name" value="GroES-like"/>
    <property type="match status" value="1"/>
</dbReference>
<dbReference type="EMBL" id="LAHO01000023">
    <property type="protein sequence ID" value="KKO43958.1"/>
    <property type="molecule type" value="Genomic_DNA"/>
</dbReference>
<dbReference type="CDD" id="cd05276">
    <property type="entry name" value="p53_inducible_oxidoreductase"/>
    <property type="match status" value="1"/>
</dbReference>
<proteinExistence type="predicted"/>
<evidence type="ECO:0000313" key="4">
    <source>
        <dbReference type="EMBL" id="KKO43958.1"/>
    </source>
</evidence>
<evidence type="ECO:0000259" key="3">
    <source>
        <dbReference type="SMART" id="SM00829"/>
    </source>
</evidence>
<dbReference type="PANTHER" id="PTHR48106">
    <property type="entry name" value="QUINONE OXIDOREDUCTASE PIG3-RELATED"/>
    <property type="match status" value="1"/>
</dbReference>
<dbReference type="GO" id="GO:0070402">
    <property type="term" value="F:NADPH binding"/>
    <property type="evidence" value="ECO:0007669"/>
    <property type="project" value="TreeGrafter"/>
</dbReference>
<keyword evidence="5" id="KW-1185">Reference proteome</keyword>
<dbReference type="InterPro" id="IPR011032">
    <property type="entry name" value="GroES-like_sf"/>
</dbReference>
<protein>
    <submittedName>
        <fullName evidence="4">NADPH quinone oxidoreductase</fullName>
    </submittedName>
</protein>
<reference evidence="4 5" key="1">
    <citation type="submission" date="2015-03" db="EMBL/GenBank/DDBJ databases">
        <title>Draft genome sequences of two protease-producing strains of Arsukibacterium isolated from two cold and alkaline environments.</title>
        <authorList>
            <person name="Lylloff J.E."/>
            <person name="Skov L.B."/>
            <person name="Jepsen M."/>
            <person name="Hallin P.F."/>
            <person name="Sorensen S.J."/>
            <person name="Stougaard P."/>
            <person name="Glaring M.A."/>
        </authorList>
    </citation>
    <scope>NUCLEOTIDE SEQUENCE [LARGE SCALE GENOMIC DNA]</scope>
    <source>
        <strain evidence="4 5">GCM72</strain>
    </source>
</reference>
<dbReference type="Gene3D" id="3.40.50.720">
    <property type="entry name" value="NAD(P)-binding Rossmann-like Domain"/>
    <property type="match status" value="1"/>
</dbReference>
<sequence length="325" mass="34798">MQVVSVLSPGKNSRLTIEQQPTPVAKPGQLLLKVKAAGVNRADLMQRLGHYPPPPGESDILGLEVAGEVVQVGNDADEHWLGREVFGIVAGGGYAEYALLQTKHAISKPAHWTWQHAGAAAETLLTAYQLLFTLGKLKSGQRVVLHAGASGVGTSAIQLAKLVNAQVAVTVGRPEKADACLALGADIAINYQQRQFSTALAEQWPLGADLILDPVAGGYVNENIKILADDGVIIIYALMGGRIIEQFDMAALFKKRGSMLCSTLRNRTNQYKAELTANYVATFGQAMAAGKLTPLVSESFSWKNAEQAHNVMTNNNNIGKLVLMF</sequence>
<dbReference type="STRING" id="336831.WG68_18195"/>
<dbReference type="NCBIfam" id="TIGR02824">
    <property type="entry name" value="quinone_pig3"/>
    <property type="match status" value="1"/>
</dbReference>
<comment type="caution">
    <text evidence="4">The sequence shown here is derived from an EMBL/GenBank/DDBJ whole genome shotgun (WGS) entry which is preliminary data.</text>
</comment>
<dbReference type="InterPro" id="IPR036291">
    <property type="entry name" value="NAD(P)-bd_dom_sf"/>
</dbReference>
<organism evidence="4 5">
    <name type="scientific">Arsukibacterium ikkense</name>
    <dbReference type="NCBI Taxonomy" id="336831"/>
    <lineage>
        <taxon>Bacteria</taxon>
        <taxon>Pseudomonadati</taxon>
        <taxon>Pseudomonadota</taxon>
        <taxon>Gammaproteobacteria</taxon>
        <taxon>Chromatiales</taxon>
        <taxon>Chromatiaceae</taxon>
        <taxon>Arsukibacterium</taxon>
    </lineage>
</organism>
<evidence type="ECO:0000256" key="2">
    <source>
        <dbReference type="ARBA" id="ARBA00023002"/>
    </source>
</evidence>
<feature type="domain" description="Enoyl reductase (ER)" evidence="3">
    <location>
        <begin position="10"/>
        <end position="323"/>
    </location>
</feature>